<keyword evidence="3" id="KW-1185">Reference proteome</keyword>
<evidence type="ECO:0000256" key="1">
    <source>
        <dbReference type="SAM" id="Phobius"/>
    </source>
</evidence>
<feature type="transmembrane region" description="Helical" evidence="1">
    <location>
        <begin position="51"/>
        <end position="72"/>
    </location>
</feature>
<keyword evidence="1" id="KW-0812">Transmembrane</keyword>
<feature type="transmembrane region" description="Helical" evidence="1">
    <location>
        <begin position="109"/>
        <end position="125"/>
    </location>
</feature>
<protein>
    <submittedName>
        <fullName evidence="2">VC0807 family protein</fullName>
    </submittedName>
</protein>
<keyword evidence="1" id="KW-0472">Membrane</keyword>
<feature type="transmembrane region" description="Helical" evidence="1">
    <location>
        <begin position="166"/>
        <end position="187"/>
    </location>
</feature>
<organism evidence="2 3">
    <name type="scientific">Amycolatopsis samaneae</name>
    <dbReference type="NCBI Taxonomy" id="664691"/>
    <lineage>
        <taxon>Bacteria</taxon>
        <taxon>Bacillati</taxon>
        <taxon>Actinomycetota</taxon>
        <taxon>Actinomycetes</taxon>
        <taxon>Pseudonocardiales</taxon>
        <taxon>Pseudonocardiaceae</taxon>
        <taxon>Amycolatopsis</taxon>
    </lineage>
</organism>
<sequence length="224" mass="24763">MTVDASTQAVPATRTQREKTAALRKHLILQVLLDLVLPLGGFYALRAAGVNQWLALAASALLTLPMIGYTLVKQRRVDAFAVFTLSMVALGTLTSTLTGDPRLLLVRDSWIFGALGLWVLGTLLTRQPFMRSMARTIVTVKIGAEGHRQWDARWDTEPAFRKHLRLVTLVWGLGFTLDAVVRVILAYTLPIDSVPLVSTVQWLVVLAGLIAFHVRYVTKHGLKV</sequence>
<evidence type="ECO:0000313" key="3">
    <source>
        <dbReference type="Proteomes" id="UP001597419"/>
    </source>
</evidence>
<feature type="transmembrane region" description="Helical" evidence="1">
    <location>
        <begin position="79"/>
        <end position="97"/>
    </location>
</feature>
<feature type="transmembrane region" description="Helical" evidence="1">
    <location>
        <begin position="27"/>
        <end position="45"/>
    </location>
</feature>
<evidence type="ECO:0000313" key="2">
    <source>
        <dbReference type="EMBL" id="MFD2460491.1"/>
    </source>
</evidence>
<accession>A0ABW5GI22</accession>
<dbReference type="Proteomes" id="UP001597419">
    <property type="component" value="Unassembled WGS sequence"/>
</dbReference>
<feature type="transmembrane region" description="Helical" evidence="1">
    <location>
        <begin position="199"/>
        <end position="218"/>
    </location>
</feature>
<keyword evidence="1" id="KW-1133">Transmembrane helix</keyword>
<dbReference type="RefSeq" id="WP_345393509.1">
    <property type="nucleotide sequence ID" value="NZ_BAABHG010000006.1"/>
</dbReference>
<reference evidence="3" key="1">
    <citation type="journal article" date="2019" name="Int. J. Syst. Evol. Microbiol.">
        <title>The Global Catalogue of Microorganisms (GCM) 10K type strain sequencing project: providing services to taxonomists for standard genome sequencing and annotation.</title>
        <authorList>
            <consortium name="The Broad Institute Genomics Platform"/>
            <consortium name="The Broad Institute Genome Sequencing Center for Infectious Disease"/>
            <person name="Wu L."/>
            <person name="Ma J."/>
        </authorList>
    </citation>
    <scope>NUCLEOTIDE SEQUENCE [LARGE SCALE GENOMIC DNA]</scope>
    <source>
        <strain evidence="3">CGMCC 4.7643</strain>
    </source>
</reference>
<comment type="caution">
    <text evidence="2">The sequence shown here is derived from an EMBL/GenBank/DDBJ whole genome shotgun (WGS) entry which is preliminary data.</text>
</comment>
<proteinExistence type="predicted"/>
<gene>
    <name evidence="2" type="ORF">ACFSYJ_17920</name>
</gene>
<dbReference type="EMBL" id="JBHUKU010000009">
    <property type="protein sequence ID" value="MFD2460491.1"/>
    <property type="molecule type" value="Genomic_DNA"/>
</dbReference>
<name>A0ABW5GI22_9PSEU</name>
<dbReference type="NCBIfam" id="NF041646">
    <property type="entry name" value="VC0807_fam"/>
    <property type="match status" value="1"/>
</dbReference>